<protein>
    <submittedName>
        <fullName evidence="1">Uncharacterized protein</fullName>
    </submittedName>
</protein>
<reference evidence="1 2" key="1">
    <citation type="submission" date="2018-11" db="EMBL/GenBank/DDBJ databases">
        <title>Genomic Encyclopedia of Type Strains, Phase IV (KMG-IV): sequencing the most valuable type-strain genomes for metagenomic binning, comparative biology and taxonomic classification.</title>
        <authorList>
            <person name="Goeker M."/>
        </authorList>
    </citation>
    <scope>NUCLEOTIDE SEQUENCE [LARGE SCALE GENOMIC DNA]</scope>
    <source>
        <strain evidence="1 2">DSM 26537</strain>
    </source>
</reference>
<gene>
    <name evidence="1" type="ORF">EDD66_112102</name>
</gene>
<sequence length="80" mass="9491">MKENKFICPICNSSDMTLRHEVNFVYSYKIDIDEPGLKNSEVFLSYEYDKRENKYSREYIECNRCGTQYPNTFLNGILGN</sequence>
<keyword evidence="2" id="KW-1185">Reference proteome</keyword>
<evidence type="ECO:0000313" key="1">
    <source>
        <dbReference type="EMBL" id="ROR23971.1"/>
    </source>
</evidence>
<evidence type="ECO:0000313" key="2">
    <source>
        <dbReference type="Proteomes" id="UP000273083"/>
    </source>
</evidence>
<dbReference type="Proteomes" id="UP000273083">
    <property type="component" value="Unassembled WGS sequence"/>
</dbReference>
<organism evidence="1 2">
    <name type="scientific">Mobilisporobacter senegalensis</name>
    <dbReference type="NCBI Taxonomy" id="1329262"/>
    <lineage>
        <taxon>Bacteria</taxon>
        <taxon>Bacillati</taxon>
        <taxon>Bacillota</taxon>
        <taxon>Clostridia</taxon>
        <taxon>Lachnospirales</taxon>
        <taxon>Lachnospiraceae</taxon>
        <taxon>Mobilisporobacter</taxon>
    </lineage>
</organism>
<dbReference type="AlphaFoldDB" id="A0A3N1XCW9"/>
<dbReference type="RefSeq" id="WP_123610583.1">
    <property type="nucleotide sequence ID" value="NZ_RJVG01000012.1"/>
</dbReference>
<dbReference type="EMBL" id="RJVG01000012">
    <property type="protein sequence ID" value="ROR23971.1"/>
    <property type="molecule type" value="Genomic_DNA"/>
</dbReference>
<proteinExistence type="predicted"/>
<accession>A0A3N1XCW9</accession>
<name>A0A3N1XCW9_9FIRM</name>
<dbReference type="OrthoDB" id="1683266at2"/>
<comment type="caution">
    <text evidence="1">The sequence shown here is derived from an EMBL/GenBank/DDBJ whole genome shotgun (WGS) entry which is preliminary data.</text>
</comment>